<dbReference type="InParanoid" id="A0A3N4LGB3"/>
<organism evidence="2 3">
    <name type="scientific">Terfezia boudieri ATCC MYA-4762</name>
    <dbReference type="NCBI Taxonomy" id="1051890"/>
    <lineage>
        <taxon>Eukaryota</taxon>
        <taxon>Fungi</taxon>
        <taxon>Dikarya</taxon>
        <taxon>Ascomycota</taxon>
        <taxon>Pezizomycotina</taxon>
        <taxon>Pezizomycetes</taxon>
        <taxon>Pezizales</taxon>
        <taxon>Pezizaceae</taxon>
        <taxon>Terfezia</taxon>
    </lineage>
</organism>
<sequence length="255" mass="28767">MTKKRVRIVCISDTHNQTPARLPPGDILIHAGDLTNSGTYKELSRAAEWLRNLKGYEYKIVVPGNHDLGLDRSWLFLGKEARDRGVVYLGPDYNHSGGRGRDKISTRFTNPTTSCTRPKRRWAFGYSTPVSLDESCWADIPASGIDILVTHTPPKYHLDSHDSFSLSISSASSRGSPTVQNGLETATFLGCEFLRRALWRTKPRLHVFGHVHEGRGAQVVRWGTDSKWIRWREGRVVEWVEPEGNKMSLVDLTGR</sequence>
<evidence type="ECO:0000259" key="1">
    <source>
        <dbReference type="Pfam" id="PF00149"/>
    </source>
</evidence>
<dbReference type="SUPFAM" id="SSF56300">
    <property type="entry name" value="Metallo-dependent phosphatases"/>
    <property type="match status" value="1"/>
</dbReference>
<keyword evidence="3" id="KW-1185">Reference proteome</keyword>
<dbReference type="CDD" id="cd07379">
    <property type="entry name" value="MPP_239FB"/>
    <property type="match status" value="1"/>
</dbReference>
<dbReference type="PANTHER" id="PTHR12905">
    <property type="entry name" value="METALLOPHOSPHOESTERASE"/>
    <property type="match status" value="1"/>
</dbReference>
<dbReference type="GO" id="GO:0016787">
    <property type="term" value="F:hydrolase activity"/>
    <property type="evidence" value="ECO:0007669"/>
    <property type="project" value="InterPro"/>
</dbReference>
<dbReference type="AlphaFoldDB" id="A0A3N4LGB3"/>
<dbReference type="Pfam" id="PF00149">
    <property type="entry name" value="Metallophos"/>
    <property type="match status" value="1"/>
</dbReference>
<evidence type="ECO:0000313" key="2">
    <source>
        <dbReference type="EMBL" id="RPB21923.1"/>
    </source>
</evidence>
<feature type="non-terminal residue" evidence="2">
    <location>
        <position position="255"/>
    </location>
</feature>
<dbReference type="Gene3D" id="3.60.21.10">
    <property type="match status" value="1"/>
</dbReference>
<protein>
    <submittedName>
        <fullName evidence="2">Metallo-dependent phosphatase</fullName>
    </submittedName>
</protein>
<gene>
    <name evidence="2" type="ORF">L211DRAFT_789769</name>
</gene>
<dbReference type="Proteomes" id="UP000267821">
    <property type="component" value="Unassembled WGS sequence"/>
</dbReference>
<reference evidence="2 3" key="1">
    <citation type="journal article" date="2018" name="Nat. Ecol. Evol.">
        <title>Pezizomycetes genomes reveal the molecular basis of ectomycorrhizal truffle lifestyle.</title>
        <authorList>
            <person name="Murat C."/>
            <person name="Payen T."/>
            <person name="Noel B."/>
            <person name="Kuo A."/>
            <person name="Morin E."/>
            <person name="Chen J."/>
            <person name="Kohler A."/>
            <person name="Krizsan K."/>
            <person name="Balestrini R."/>
            <person name="Da Silva C."/>
            <person name="Montanini B."/>
            <person name="Hainaut M."/>
            <person name="Levati E."/>
            <person name="Barry K.W."/>
            <person name="Belfiori B."/>
            <person name="Cichocki N."/>
            <person name="Clum A."/>
            <person name="Dockter R.B."/>
            <person name="Fauchery L."/>
            <person name="Guy J."/>
            <person name="Iotti M."/>
            <person name="Le Tacon F."/>
            <person name="Lindquist E.A."/>
            <person name="Lipzen A."/>
            <person name="Malagnac F."/>
            <person name="Mello A."/>
            <person name="Molinier V."/>
            <person name="Miyauchi S."/>
            <person name="Poulain J."/>
            <person name="Riccioni C."/>
            <person name="Rubini A."/>
            <person name="Sitrit Y."/>
            <person name="Splivallo R."/>
            <person name="Traeger S."/>
            <person name="Wang M."/>
            <person name="Zifcakova L."/>
            <person name="Wipf D."/>
            <person name="Zambonelli A."/>
            <person name="Paolocci F."/>
            <person name="Nowrousian M."/>
            <person name="Ottonello S."/>
            <person name="Baldrian P."/>
            <person name="Spatafora J.W."/>
            <person name="Henrissat B."/>
            <person name="Nagy L.G."/>
            <person name="Aury J.M."/>
            <person name="Wincker P."/>
            <person name="Grigoriev I.V."/>
            <person name="Bonfante P."/>
            <person name="Martin F.M."/>
        </authorList>
    </citation>
    <scope>NUCLEOTIDE SEQUENCE [LARGE SCALE GENOMIC DNA]</scope>
    <source>
        <strain evidence="2 3">ATCC MYA-4762</strain>
    </source>
</reference>
<dbReference type="InterPro" id="IPR051693">
    <property type="entry name" value="UPF0046_metallophosphoest"/>
</dbReference>
<evidence type="ECO:0000313" key="3">
    <source>
        <dbReference type="Proteomes" id="UP000267821"/>
    </source>
</evidence>
<proteinExistence type="predicted"/>
<dbReference type="InterPro" id="IPR029052">
    <property type="entry name" value="Metallo-depent_PP-like"/>
</dbReference>
<dbReference type="PANTHER" id="PTHR12905:SF16">
    <property type="entry name" value="SER_THR PROTEIN PHOSPHATASE FAMILY PROTEIN (AFU_ORTHOLOGUE AFUA_1G06000)"/>
    <property type="match status" value="1"/>
</dbReference>
<dbReference type="InterPro" id="IPR004843">
    <property type="entry name" value="Calcineurin-like_PHP"/>
</dbReference>
<name>A0A3N4LGB3_9PEZI</name>
<accession>A0A3N4LGB3</accession>
<dbReference type="OrthoDB" id="630188at2759"/>
<dbReference type="EMBL" id="ML121556">
    <property type="protein sequence ID" value="RPB21923.1"/>
    <property type="molecule type" value="Genomic_DNA"/>
</dbReference>
<feature type="domain" description="Calcineurin-like phosphoesterase" evidence="1">
    <location>
        <begin position="7"/>
        <end position="213"/>
    </location>
</feature>